<dbReference type="OrthoDB" id="10284908at2759"/>
<dbReference type="AlphaFoldDB" id="A0A0D0VTX6"/>
<organism evidence="1">
    <name type="scientific">Cryptococcus bacillisporus CA1280</name>
    <dbReference type="NCBI Taxonomy" id="1296109"/>
    <lineage>
        <taxon>Eukaryota</taxon>
        <taxon>Fungi</taxon>
        <taxon>Dikarya</taxon>
        <taxon>Basidiomycota</taxon>
        <taxon>Agaricomycotina</taxon>
        <taxon>Tremellomycetes</taxon>
        <taxon>Tremellales</taxon>
        <taxon>Cryptococcaceae</taxon>
        <taxon>Cryptococcus</taxon>
        <taxon>Cryptococcus gattii species complex</taxon>
    </lineage>
</organism>
<gene>
    <name evidence="1" type="ORF">I312_00381</name>
</gene>
<protein>
    <submittedName>
        <fullName evidence="1">Uncharacterized protein</fullName>
    </submittedName>
</protein>
<accession>A0A0D0VTX6</accession>
<name>A0A0D0VTX6_CRYGA</name>
<dbReference type="HOGENOM" id="CLU_3260512_0_0_1"/>
<sequence>MTMSDNGSVGATLSKDGFPVVVNLDAVTEKKEAGSALSIKGW</sequence>
<proteinExistence type="predicted"/>
<reference evidence="1" key="1">
    <citation type="submission" date="2015-01" db="EMBL/GenBank/DDBJ databases">
        <title>The Genome Sequence of Cryptococcus gattii CA1280.</title>
        <authorList>
            <consortium name="The Broad Institute Genomics Platform"/>
            <person name="Cuomo C."/>
            <person name="Litvintseva A."/>
            <person name="Chen Y."/>
            <person name="Heitman J."/>
            <person name="Sun S."/>
            <person name="Springer D."/>
            <person name="Dromer F."/>
            <person name="Young S."/>
            <person name="Zeng Q."/>
            <person name="Gargeya S."/>
            <person name="Abouelleil A."/>
            <person name="Alvarado L."/>
            <person name="Chapman S.B."/>
            <person name="Gainer-Dewar J."/>
            <person name="Goldberg J."/>
            <person name="Griggs A."/>
            <person name="Gujja S."/>
            <person name="Hansen M."/>
            <person name="Howarth C."/>
            <person name="Imamovic A."/>
            <person name="Larimer J."/>
            <person name="Murphy C."/>
            <person name="Naylor J."/>
            <person name="Pearson M."/>
            <person name="Priest M."/>
            <person name="Roberts A."/>
            <person name="Saif S."/>
            <person name="Shea T."/>
            <person name="Sykes S."/>
            <person name="Wortman J."/>
            <person name="Nusbaum C."/>
            <person name="Birren B."/>
        </authorList>
    </citation>
    <scope>NUCLEOTIDE SEQUENCE [LARGE SCALE GENOMIC DNA]</scope>
    <source>
        <strain evidence="1">CA1280</strain>
    </source>
</reference>
<dbReference type="EMBL" id="KN847973">
    <property type="protein sequence ID" value="KIR50441.1"/>
    <property type="molecule type" value="Genomic_DNA"/>
</dbReference>
<evidence type="ECO:0000313" key="1">
    <source>
        <dbReference type="EMBL" id="KIR50441.1"/>
    </source>
</evidence>